<protein>
    <recommendedName>
        <fullName evidence="2">DUF732 domain-containing protein</fullName>
    </recommendedName>
</protein>
<sequence>MTRTRAGLIAVIGGAVSLLFAVSAPADPATDFLSMLRERGYDPGWTTYDEEMTLINASTACNLIHYDYTPEQARDYLRHQYPDVAPAQLAVLVSVAQQTLCGPQFAPIEPAW</sequence>
<gene>
    <name evidence="3" type="ORF">A5771_14065</name>
</gene>
<dbReference type="AlphaFoldDB" id="A0A1A2EDK8"/>
<evidence type="ECO:0000256" key="1">
    <source>
        <dbReference type="SAM" id="SignalP"/>
    </source>
</evidence>
<keyword evidence="1" id="KW-0732">Signal</keyword>
<reference evidence="4" key="1">
    <citation type="submission" date="2016-06" db="EMBL/GenBank/DDBJ databases">
        <authorList>
            <person name="Sutton G."/>
            <person name="Brinkac L."/>
            <person name="Sanka R."/>
            <person name="Adams M."/>
            <person name="Lau E."/>
            <person name="Mehaffy C."/>
            <person name="Tameris M."/>
            <person name="Hatherill M."/>
            <person name="Hanekom W."/>
            <person name="Mahomed H."/>
            <person name="Mcshane H."/>
        </authorList>
    </citation>
    <scope>NUCLEOTIDE SEQUENCE [LARGE SCALE GENOMIC DNA]</scope>
    <source>
        <strain evidence="4">852014-51077_SCH5608930-a</strain>
    </source>
</reference>
<organism evidence="3 4">
    <name type="scientific">Mycolicibacter sinensis (strain JDM601)</name>
    <name type="common">Mycobacterium sinense</name>
    <dbReference type="NCBI Taxonomy" id="875328"/>
    <lineage>
        <taxon>Bacteria</taxon>
        <taxon>Bacillati</taxon>
        <taxon>Actinomycetota</taxon>
        <taxon>Actinomycetes</taxon>
        <taxon>Mycobacteriales</taxon>
        <taxon>Mycobacteriaceae</taxon>
        <taxon>Mycolicibacter</taxon>
    </lineage>
</organism>
<dbReference type="Proteomes" id="UP000093985">
    <property type="component" value="Unassembled WGS sequence"/>
</dbReference>
<dbReference type="EMBL" id="LZIN01000075">
    <property type="protein sequence ID" value="OBG03066.1"/>
    <property type="molecule type" value="Genomic_DNA"/>
</dbReference>
<comment type="caution">
    <text evidence="3">The sequence shown here is derived from an EMBL/GenBank/DDBJ whole genome shotgun (WGS) entry which is preliminary data.</text>
</comment>
<evidence type="ECO:0000313" key="4">
    <source>
        <dbReference type="Proteomes" id="UP000093985"/>
    </source>
</evidence>
<feature type="domain" description="DUF732" evidence="2">
    <location>
        <begin position="30"/>
        <end position="101"/>
    </location>
</feature>
<dbReference type="RefSeq" id="WP_064856108.1">
    <property type="nucleotide sequence ID" value="NZ_LZIM01000053.1"/>
</dbReference>
<feature type="signal peptide" evidence="1">
    <location>
        <begin position="1"/>
        <end position="26"/>
    </location>
</feature>
<accession>A0A1A2EDK8</accession>
<evidence type="ECO:0000313" key="3">
    <source>
        <dbReference type="EMBL" id="OBG03066.1"/>
    </source>
</evidence>
<feature type="chain" id="PRO_5009825412" description="DUF732 domain-containing protein" evidence="1">
    <location>
        <begin position="27"/>
        <end position="112"/>
    </location>
</feature>
<dbReference type="Pfam" id="PF05305">
    <property type="entry name" value="DUF732"/>
    <property type="match status" value="1"/>
</dbReference>
<dbReference type="InterPro" id="IPR007969">
    <property type="entry name" value="DUF732"/>
</dbReference>
<name>A0A1A2EDK8_MYCSD</name>
<evidence type="ECO:0000259" key="2">
    <source>
        <dbReference type="Pfam" id="PF05305"/>
    </source>
</evidence>
<proteinExistence type="predicted"/>
<dbReference type="OrthoDB" id="4764391at2"/>